<proteinExistence type="predicted"/>
<dbReference type="EMBL" id="CABFWF030000011">
    <property type="protein sequence ID" value="CAD7035682.1"/>
    <property type="molecule type" value="Genomic_DNA"/>
</dbReference>
<dbReference type="SUPFAM" id="SSF51905">
    <property type="entry name" value="FAD/NAD(P)-binding domain"/>
    <property type="match status" value="1"/>
</dbReference>
<feature type="domain" description="FAD dependent oxidoreductase" evidence="2">
    <location>
        <begin position="9"/>
        <end position="354"/>
    </location>
</feature>
<protein>
    <submittedName>
        <fullName evidence="3">FAD-binding oxidoreductase</fullName>
    </submittedName>
</protein>
<evidence type="ECO:0000256" key="1">
    <source>
        <dbReference type="ARBA" id="ARBA00023002"/>
    </source>
</evidence>
<accession>A0ABM8PKY4</accession>
<dbReference type="InterPro" id="IPR036188">
    <property type="entry name" value="FAD/NAD-bd_sf"/>
</dbReference>
<evidence type="ECO:0000313" key="4">
    <source>
        <dbReference type="Proteomes" id="UP000606921"/>
    </source>
</evidence>
<keyword evidence="1" id="KW-0560">Oxidoreductase</keyword>
<dbReference type="InterPro" id="IPR006076">
    <property type="entry name" value="FAD-dep_OxRdtase"/>
</dbReference>
<dbReference type="PANTHER" id="PTHR13847">
    <property type="entry name" value="SARCOSINE DEHYDROGENASE-RELATED"/>
    <property type="match status" value="1"/>
</dbReference>
<comment type="caution">
    <text evidence="3">The sequence shown here is derived from an EMBL/GenBank/DDBJ whole genome shotgun (WGS) entry which is preliminary data.</text>
</comment>
<evidence type="ECO:0000313" key="3">
    <source>
        <dbReference type="EMBL" id="CAD7035682.1"/>
    </source>
</evidence>
<gene>
    <name evidence="3" type="ORF">REJC140_03439</name>
</gene>
<dbReference type="Pfam" id="PF01266">
    <property type="entry name" value="DAO"/>
    <property type="match status" value="1"/>
</dbReference>
<organism evidence="3 4">
    <name type="scientific">Pseudorhizobium endolithicum</name>
    <dbReference type="NCBI Taxonomy" id="1191678"/>
    <lineage>
        <taxon>Bacteria</taxon>
        <taxon>Pseudomonadati</taxon>
        <taxon>Pseudomonadota</taxon>
        <taxon>Alphaproteobacteria</taxon>
        <taxon>Hyphomicrobiales</taxon>
        <taxon>Rhizobiaceae</taxon>
        <taxon>Rhizobium/Agrobacterium group</taxon>
        <taxon>Pseudorhizobium</taxon>
    </lineage>
</organism>
<evidence type="ECO:0000259" key="2">
    <source>
        <dbReference type="Pfam" id="PF01266"/>
    </source>
</evidence>
<dbReference type="Gene3D" id="3.30.9.10">
    <property type="entry name" value="D-Amino Acid Oxidase, subunit A, domain 2"/>
    <property type="match status" value="1"/>
</dbReference>
<dbReference type="Gene3D" id="3.50.50.60">
    <property type="entry name" value="FAD/NAD(P)-binding domain"/>
    <property type="match status" value="1"/>
</dbReference>
<reference evidence="3 4" key="1">
    <citation type="submission" date="2020-11" db="EMBL/GenBank/DDBJ databases">
        <authorList>
            <person name="Lassalle F."/>
        </authorList>
    </citation>
    <scope>NUCLEOTIDE SEQUENCE [LARGE SCALE GENOMIC DNA]</scope>
    <source>
        <strain evidence="3 4">JC140</strain>
    </source>
</reference>
<sequence>MQAMNGSSDVLIIGGGIHGCALAFHLVRSGASVRVLEKDYPGRHASGVNAGGVRTLGRHPAELPLSLIAKRCWKGLADLLDSDVGFSAVGQLRIAENEDELEKLRHRRDLVSGLGLDYREEIIGADDLHRMVPALSPHCIGALYVADDGHASPFRATTAYRLAAERLGACFERGAEVVSVTAGHDRFHVTLRDGRSFGADRLVNCAGAWGGRIAALVGDDIALEPNGSMLMVTMRMPAFLGPVVGAAGRSLSFKQFANGSVLIGGGHRAPVDIDRNGTSIDLMGLARAAQNATALFPRMKNAKALRFWSGIEGFTSDHLPVIGPSASQAGAFHAFGFSAHGFQLAPAVGLVLSQAILGATTACDLSAFRVDRESIRGSVTKGA</sequence>
<keyword evidence="4" id="KW-1185">Reference proteome</keyword>
<dbReference type="Proteomes" id="UP000606921">
    <property type="component" value="Unassembled WGS sequence"/>
</dbReference>
<name>A0ABM8PKY4_9HYPH</name>
<dbReference type="PANTHER" id="PTHR13847:SF287">
    <property type="entry name" value="FAD-DEPENDENT OXIDOREDUCTASE DOMAIN-CONTAINING PROTEIN 1"/>
    <property type="match status" value="1"/>
</dbReference>